<reference evidence="7 8" key="1">
    <citation type="journal article" date="2015" name="Stand. Genomic Sci.">
        <title>Genomic Encyclopedia of Bacterial and Archaeal Type Strains, Phase III: the genomes of soil and plant-associated and newly described type strains.</title>
        <authorList>
            <person name="Whitman W.B."/>
            <person name="Woyke T."/>
            <person name="Klenk H.P."/>
            <person name="Zhou Y."/>
            <person name="Lilburn T.G."/>
            <person name="Beck B.J."/>
            <person name="De Vos P."/>
            <person name="Vandamme P."/>
            <person name="Eisen J.A."/>
            <person name="Garrity G."/>
            <person name="Hugenholtz P."/>
            <person name="Kyrpides N.C."/>
        </authorList>
    </citation>
    <scope>NUCLEOTIDE SEQUENCE [LARGE SCALE GENOMIC DNA]</scope>
    <source>
        <strain evidence="7 8">CGMCC 1.10947</strain>
    </source>
</reference>
<dbReference type="SUPFAM" id="SSF46689">
    <property type="entry name" value="Homeodomain-like"/>
    <property type="match status" value="1"/>
</dbReference>
<keyword evidence="1" id="KW-0805">Transcription regulation</keyword>
<feature type="compositionally biased region" description="Low complexity" evidence="5">
    <location>
        <begin position="1"/>
        <end position="15"/>
    </location>
</feature>
<feature type="domain" description="HTH tetR-type" evidence="6">
    <location>
        <begin position="28"/>
        <end position="88"/>
    </location>
</feature>
<dbReference type="InterPro" id="IPR011075">
    <property type="entry name" value="TetR_C"/>
</dbReference>
<evidence type="ECO:0000256" key="4">
    <source>
        <dbReference type="PROSITE-ProRule" id="PRU00335"/>
    </source>
</evidence>
<dbReference type="OrthoDB" id="9795242at2"/>
<feature type="region of interest" description="Disordered" evidence="5">
    <location>
        <begin position="1"/>
        <end position="29"/>
    </location>
</feature>
<dbReference type="InterPro" id="IPR036271">
    <property type="entry name" value="Tet_transcr_reg_TetR-rel_C_sf"/>
</dbReference>
<dbReference type="SUPFAM" id="SSF48498">
    <property type="entry name" value="Tetracyclin repressor-like, C-terminal domain"/>
    <property type="match status" value="1"/>
</dbReference>
<name>A0A562LDA2_9BRAD</name>
<proteinExistence type="predicted"/>
<keyword evidence="3" id="KW-0804">Transcription</keyword>
<dbReference type="InterPro" id="IPR009057">
    <property type="entry name" value="Homeodomain-like_sf"/>
</dbReference>
<evidence type="ECO:0000259" key="6">
    <source>
        <dbReference type="PROSITE" id="PS50977"/>
    </source>
</evidence>
<dbReference type="PROSITE" id="PS50977">
    <property type="entry name" value="HTH_TETR_2"/>
    <property type="match status" value="1"/>
</dbReference>
<evidence type="ECO:0000256" key="2">
    <source>
        <dbReference type="ARBA" id="ARBA00023125"/>
    </source>
</evidence>
<dbReference type="Pfam" id="PF00440">
    <property type="entry name" value="TetR_N"/>
    <property type="match status" value="1"/>
</dbReference>
<evidence type="ECO:0000256" key="5">
    <source>
        <dbReference type="SAM" id="MobiDB-lite"/>
    </source>
</evidence>
<dbReference type="InterPro" id="IPR001647">
    <property type="entry name" value="HTH_TetR"/>
</dbReference>
<keyword evidence="2 4" id="KW-0238">DNA-binding</keyword>
<dbReference type="RefSeq" id="WP_145632767.1">
    <property type="nucleotide sequence ID" value="NZ_CP088014.1"/>
</dbReference>
<organism evidence="7 8">
    <name type="scientific">Bradyrhizobium daqingense</name>
    <dbReference type="NCBI Taxonomy" id="993502"/>
    <lineage>
        <taxon>Bacteria</taxon>
        <taxon>Pseudomonadati</taxon>
        <taxon>Pseudomonadota</taxon>
        <taxon>Alphaproteobacteria</taxon>
        <taxon>Hyphomicrobiales</taxon>
        <taxon>Nitrobacteraceae</taxon>
        <taxon>Bradyrhizobium</taxon>
    </lineage>
</organism>
<dbReference type="AlphaFoldDB" id="A0A562LDA2"/>
<protein>
    <submittedName>
        <fullName evidence="7">TetR family transcriptional regulator</fullName>
    </submittedName>
</protein>
<dbReference type="Gene3D" id="1.10.357.10">
    <property type="entry name" value="Tetracycline Repressor, domain 2"/>
    <property type="match status" value="1"/>
</dbReference>
<dbReference type="Gene3D" id="1.10.10.60">
    <property type="entry name" value="Homeodomain-like"/>
    <property type="match status" value="1"/>
</dbReference>
<dbReference type="Pfam" id="PF16925">
    <property type="entry name" value="TetR_C_13"/>
    <property type="match status" value="1"/>
</dbReference>
<evidence type="ECO:0000256" key="3">
    <source>
        <dbReference type="ARBA" id="ARBA00023163"/>
    </source>
</evidence>
<dbReference type="PANTHER" id="PTHR47506">
    <property type="entry name" value="TRANSCRIPTIONAL REGULATORY PROTEIN"/>
    <property type="match status" value="1"/>
</dbReference>
<feature type="DNA-binding region" description="H-T-H motif" evidence="4">
    <location>
        <begin position="51"/>
        <end position="70"/>
    </location>
</feature>
<dbReference type="PANTHER" id="PTHR47506:SF1">
    <property type="entry name" value="HTH-TYPE TRANSCRIPTIONAL REGULATOR YJDC"/>
    <property type="match status" value="1"/>
</dbReference>
<gene>
    <name evidence="7" type="ORF">IQ17_03025</name>
</gene>
<accession>A0A562LDA2</accession>
<sequence>MVQKSKPPAAASAPARRGEPKRRGRPRAYEPDVALGRALDLFRKQGFAATSLDDLSEATGMNRPSLYGAFGDKRELYIKSYQRYREQAGAAMVDIFREEMPVRQRLERIYAAALDIYLSGDTGPRGCFTVVTAASEAVGDPDIRAMVLEGLTGLDKAFANCFRRAKEKGELPESADPFALAQIASATIHTIAIRSRARVPRKELEAIVKGAIDVMVGAGPKT</sequence>
<keyword evidence="8" id="KW-1185">Reference proteome</keyword>
<evidence type="ECO:0000256" key="1">
    <source>
        <dbReference type="ARBA" id="ARBA00023015"/>
    </source>
</evidence>
<dbReference type="EMBL" id="VLKL01000007">
    <property type="protein sequence ID" value="TWI05525.1"/>
    <property type="molecule type" value="Genomic_DNA"/>
</dbReference>
<dbReference type="GO" id="GO:0003677">
    <property type="term" value="F:DNA binding"/>
    <property type="evidence" value="ECO:0007669"/>
    <property type="project" value="UniProtKB-UniRule"/>
</dbReference>
<evidence type="ECO:0000313" key="7">
    <source>
        <dbReference type="EMBL" id="TWI05525.1"/>
    </source>
</evidence>
<evidence type="ECO:0000313" key="8">
    <source>
        <dbReference type="Proteomes" id="UP000317176"/>
    </source>
</evidence>
<dbReference type="Proteomes" id="UP000317176">
    <property type="component" value="Unassembled WGS sequence"/>
</dbReference>
<comment type="caution">
    <text evidence="7">The sequence shown here is derived from an EMBL/GenBank/DDBJ whole genome shotgun (WGS) entry which is preliminary data.</text>
</comment>